<protein>
    <submittedName>
        <fullName evidence="1">Uncharacterized protein</fullName>
    </submittedName>
</protein>
<reference evidence="1 2" key="1">
    <citation type="journal article" date="2014" name="Front. Microbiol.">
        <title>Comparative genomics defines the core genome of the growing N4-like phage genus and identifies N4-like Roseophage specific genes.</title>
        <authorList>
            <person name="Chan J.Z."/>
            <person name="Millard A.D."/>
            <person name="Mann N.H."/>
            <person name="Schafer H."/>
        </authorList>
    </citation>
    <scope>NUCLEOTIDE SEQUENCE [LARGE SCALE GENOMIC DNA]</scope>
</reference>
<evidence type="ECO:0000313" key="1">
    <source>
        <dbReference type="EMBL" id="CBW47045.1"/>
    </source>
</evidence>
<dbReference type="EMBL" id="FR682616">
    <property type="protein sequence ID" value="CBW47045.1"/>
    <property type="molecule type" value="Genomic_DNA"/>
</dbReference>
<sequence>MIGTHNRMLEAIDKNIPIHFLFKCYDQTAYYWDKAVHLYGIKPRRMPSHVRTQGILPNNALVRFLPLNHSTYESLLGFSGCVLMHPDVTENLLNPQYDYKNVQGQIITLNTRNRPWRD</sequence>
<accession>E3PZ94</accession>
<name>E3PZ94_9CAUD</name>
<proteinExistence type="predicted"/>
<dbReference type="Proteomes" id="UP000258344">
    <property type="component" value="Segment"/>
</dbReference>
<evidence type="ECO:0000313" key="2">
    <source>
        <dbReference type="Proteomes" id="UP000258344"/>
    </source>
</evidence>
<organism evidence="1 2">
    <name type="scientific">Roseovarius sp. 217 phage 1</name>
    <dbReference type="NCBI Taxonomy" id="874471"/>
    <lineage>
        <taxon>Viruses</taxon>
        <taxon>Duplodnaviria</taxon>
        <taxon>Heunggongvirae</taxon>
        <taxon>Uroviricota</taxon>
        <taxon>Caudoviricetes</taxon>
        <taxon>Schitoviridae</taxon>
        <taxon>Rhodovirinae</taxon>
        <taxon>Plymouthvirus</taxon>
        <taxon>Roseovarius Plymouth podovirus 1</taxon>
    </lineage>
</organism>